<gene>
    <name evidence="1" type="ORF">PL9214290799</name>
</gene>
<dbReference type="EMBL" id="CZDF01000132">
    <property type="protein sequence ID" value="CUR31208.1"/>
    <property type="molecule type" value="Genomic_DNA"/>
</dbReference>
<proteinExistence type="predicted"/>
<dbReference type="Proteomes" id="UP000184315">
    <property type="component" value="Unassembled WGS sequence"/>
</dbReference>
<dbReference type="AlphaFoldDB" id="A0A1J1LFJ3"/>
<evidence type="ECO:0000313" key="1">
    <source>
        <dbReference type="EMBL" id="CUR31208.1"/>
    </source>
</evidence>
<sequence>MGDCKRPLEIPKQACNNKKQKGTLRGFQGAGSDVFMGAQYFQRSCFFSMKPVKVRLVIKKSSRSECI</sequence>
<evidence type="ECO:0000313" key="2">
    <source>
        <dbReference type="Proteomes" id="UP000184315"/>
    </source>
</evidence>
<protein>
    <submittedName>
        <fullName evidence="1">Uncharacterized protein</fullName>
    </submittedName>
</protein>
<organism evidence="1 2">
    <name type="scientific">Planktothrix tepida PCC 9214</name>
    <dbReference type="NCBI Taxonomy" id="671072"/>
    <lineage>
        <taxon>Bacteria</taxon>
        <taxon>Bacillati</taxon>
        <taxon>Cyanobacteriota</taxon>
        <taxon>Cyanophyceae</taxon>
        <taxon>Oscillatoriophycideae</taxon>
        <taxon>Oscillatoriales</taxon>
        <taxon>Microcoleaceae</taxon>
        <taxon>Planktothrix</taxon>
    </lineage>
</organism>
<accession>A0A1J1LFJ3</accession>
<reference evidence="2" key="1">
    <citation type="submission" date="2015-10" db="EMBL/GenBank/DDBJ databases">
        <authorList>
            <person name="Regsiter A."/>
            <person name="william w."/>
        </authorList>
    </citation>
    <scope>NUCLEOTIDE SEQUENCE [LARGE SCALE GENOMIC DNA]</scope>
</reference>
<keyword evidence="2" id="KW-1185">Reference proteome</keyword>
<name>A0A1J1LFJ3_9CYAN</name>